<evidence type="ECO:0000256" key="1">
    <source>
        <dbReference type="SAM" id="SignalP"/>
    </source>
</evidence>
<organism evidence="2 3">
    <name type="scientific">Thelephora terrestris</name>
    <dbReference type="NCBI Taxonomy" id="56493"/>
    <lineage>
        <taxon>Eukaryota</taxon>
        <taxon>Fungi</taxon>
        <taxon>Dikarya</taxon>
        <taxon>Basidiomycota</taxon>
        <taxon>Agaricomycotina</taxon>
        <taxon>Agaricomycetes</taxon>
        <taxon>Thelephorales</taxon>
        <taxon>Thelephoraceae</taxon>
        <taxon>Thelephora</taxon>
    </lineage>
</organism>
<gene>
    <name evidence="2" type="ORF">BJ322DRAFT_1105970</name>
</gene>
<feature type="chain" id="PRO_5040185342" description="Malate dehydrogenase" evidence="1">
    <location>
        <begin position="17"/>
        <end position="243"/>
    </location>
</feature>
<dbReference type="EMBL" id="WIUZ02000004">
    <property type="protein sequence ID" value="KAF9787935.1"/>
    <property type="molecule type" value="Genomic_DNA"/>
</dbReference>
<dbReference type="PANTHER" id="PTHR35567:SF1">
    <property type="entry name" value="CONSERVED FUNGAL PROTEIN (AFU_ORTHOLOGUE AFUA_1G14230)"/>
    <property type="match status" value="1"/>
</dbReference>
<dbReference type="OrthoDB" id="1859733at2759"/>
<evidence type="ECO:0000313" key="2">
    <source>
        <dbReference type="EMBL" id="KAF9787935.1"/>
    </source>
</evidence>
<protein>
    <recommendedName>
        <fullName evidence="4">Malate dehydrogenase</fullName>
    </recommendedName>
</protein>
<dbReference type="AlphaFoldDB" id="A0A9P6HLG4"/>
<reference evidence="2" key="2">
    <citation type="submission" date="2020-11" db="EMBL/GenBank/DDBJ databases">
        <authorList>
            <consortium name="DOE Joint Genome Institute"/>
            <person name="Kuo A."/>
            <person name="Miyauchi S."/>
            <person name="Kiss E."/>
            <person name="Drula E."/>
            <person name="Kohler A."/>
            <person name="Sanchez-Garcia M."/>
            <person name="Andreopoulos B."/>
            <person name="Barry K.W."/>
            <person name="Bonito G."/>
            <person name="Buee M."/>
            <person name="Carver A."/>
            <person name="Chen C."/>
            <person name="Cichocki N."/>
            <person name="Clum A."/>
            <person name="Culley D."/>
            <person name="Crous P.W."/>
            <person name="Fauchery L."/>
            <person name="Girlanda M."/>
            <person name="Hayes R."/>
            <person name="Keri Z."/>
            <person name="Labutti K."/>
            <person name="Lipzen A."/>
            <person name="Lombard V."/>
            <person name="Magnuson J."/>
            <person name="Maillard F."/>
            <person name="Morin E."/>
            <person name="Murat C."/>
            <person name="Nolan M."/>
            <person name="Ohm R."/>
            <person name="Pangilinan J."/>
            <person name="Pereira M."/>
            <person name="Perotto S."/>
            <person name="Peter M."/>
            <person name="Riley R."/>
            <person name="Sitrit Y."/>
            <person name="Stielow B."/>
            <person name="Szollosi G."/>
            <person name="Zifcakova L."/>
            <person name="Stursova M."/>
            <person name="Spatafora J.W."/>
            <person name="Tedersoo L."/>
            <person name="Vaario L.-M."/>
            <person name="Yamada A."/>
            <person name="Yan M."/>
            <person name="Wang P."/>
            <person name="Xu J."/>
            <person name="Bruns T."/>
            <person name="Baldrian P."/>
            <person name="Vilgalys R."/>
            <person name="Henrissat B."/>
            <person name="Grigoriev I.V."/>
            <person name="Hibbett D."/>
            <person name="Nagy L.G."/>
            <person name="Martin F.M."/>
        </authorList>
    </citation>
    <scope>NUCLEOTIDE SEQUENCE</scope>
    <source>
        <strain evidence="2">UH-Tt-Lm1</strain>
    </source>
</reference>
<proteinExistence type="predicted"/>
<keyword evidence="1" id="KW-0732">Signal</keyword>
<dbReference type="Proteomes" id="UP000736335">
    <property type="component" value="Unassembled WGS sequence"/>
</dbReference>
<reference evidence="2" key="1">
    <citation type="journal article" date="2020" name="Nat. Commun.">
        <title>Large-scale genome sequencing of mycorrhizal fungi provides insights into the early evolution of symbiotic traits.</title>
        <authorList>
            <person name="Miyauchi S."/>
            <person name="Kiss E."/>
            <person name="Kuo A."/>
            <person name="Drula E."/>
            <person name="Kohler A."/>
            <person name="Sanchez-Garcia M."/>
            <person name="Morin E."/>
            <person name="Andreopoulos B."/>
            <person name="Barry K.W."/>
            <person name="Bonito G."/>
            <person name="Buee M."/>
            <person name="Carver A."/>
            <person name="Chen C."/>
            <person name="Cichocki N."/>
            <person name="Clum A."/>
            <person name="Culley D."/>
            <person name="Crous P.W."/>
            <person name="Fauchery L."/>
            <person name="Girlanda M."/>
            <person name="Hayes R.D."/>
            <person name="Keri Z."/>
            <person name="LaButti K."/>
            <person name="Lipzen A."/>
            <person name="Lombard V."/>
            <person name="Magnuson J."/>
            <person name="Maillard F."/>
            <person name="Murat C."/>
            <person name="Nolan M."/>
            <person name="Ohm R.A."/>
            <person name="Pangilinan J."/>
            <person name="Pereira M.F."/>
            <person name="Perotto S."/>
            <person name="Peter M."/>
            <person name="Pfister S."/>
            <person name="Riley R."/>
            <person name="Sitrit Y."/>
            <person name="Stielow J.B."/>
            <person name="Szollosi G."/>
            <person name="Zifcakova L."/>
            <person name="Stursova M."/>
            <person name="Spatafora J.W."/>
            <person name="Tedersoo L."/>
            <person name="Vaario L.M."/>
            <person name="Yamada A."/>
            <person name="Yan M."/>
            <person name="Wang P."/>
            <person name="Xu J."/>
            <person name="Bruns T."/>
            <person name="Baldrian P."/>
            <person name="Vilgalys R."/>
            <person name="Dunand C."/>
            <person name="Henrissat B."/>
            <person name="Grigoriev I.V."/>
            <person name="Hibbett D."/>
            <person name="Nagy L.G."/>
            <person name="Martin F.M."/>
        </authorList>
    </citation>
    <scope>NUCLEOTIDE SEQUENCE</scope>
    <source>
        <strain evidence="2">UH-Tt-Lm1</strain>
    </source>
</reference>
<sequence length="243" mass="25202">MVAIPTLVATIAGTFCSSFPGLCTQPGGCDLSGISMPLSPDQQTALGLPTTPLAAIGLGFGVQNYTCSADNVFVSTGAVGEVFDISCLASSNSSLLSTIHDDLFSFWYSSETGNVTVQQLIETLPNTVVSNAILGQHYFIDNGAGGISPVWDSRAIPQFQGVADAVFVGNVVANTPDANPTENVSWLHLVKVSGNLADEVYRAFTAGGIPPSTCVSGTTQDISVKYVSQYWFFGGSLGLGSPC</sequence>
<keyword evidence="3" id="KW-1185">Reference proteome</keyword>
<evidence type="ECO:0000313" key="3">
    <source>
        <dbReference type="Proteomes" id="UP000736335"/>
    </source>
</evidence>
<dbReference type="PANTHER" id="PTHR35567">
    <property type="entry name" value="MALATE DEHYDROGENASE (AFU_ORTHOLOGUE AFUA_2G13800)"/>
    <property type="match status" value="1"/>
</dbReference>
<name>A0A9P6HLG4_9AGAM</name>
<dbReference type="InterPro" id="IPR021851">
    <property type="entry name" value="DUF3455"/>
</dbReference>
<dbReference type="Pfam" id="PF11937">
    <property type="entry name" value="DUF3455"/>
    <property type="match status" value="1"/>
</dbReference>
<accession>A0A9P6HLG4</accession>
<feature type="signal peptide" evidence="1">
    <location>
        <begin position="1"/>
        <end position="16"/>
    </location>
</feature>
<evidence type="ECO:0008006" key="4">
    <source>
        <dbReference type="Google" id="ProtNLM"/>
    </source>
</evidence>
<comment type="caution">
    <text evidence="2">The sequence shown here is derived from an EMBL/GenBank/DDBJ whole genome shotgun (WGS) entry which is preliminary data.</text>
</comment>